<dbReference type="AlphaFoldDB" id="A0A2K4MTL2"/>
<dbReference type="Gene3D" id="1.10.357.10">
    <property type="entry name" value="Tetracycline Repressor, domain 2"/>
    <property type="match status" value="1"/>
</dbReference>
<evidence type="ECO:0000313" key="3">
    <source>
        <dbReference type="Proteomes" id="UP000236416"/>
    </source>
</evidence>
<comment type="caution">
    <text evidence="2">The sequence shown here is derived from an EMBL/GenBank/DDBJ whole genome shotgun (WGS) entry which is preliminary data.</text>
</comment>
<keyword evidence="3" id="KW-1185">Reference proteome</keyword>
<name>A0A2K4MTL2_9NEIS</name>
<dbReference type="Proteomes" id="UP000236416">
    <property type="component" value="Unassembled WGS sequence"/>
</dbReference>
<dbReference type="RefSeq" id="WP_052370317.1">
    <property type="nucleotide sequence ID" value="NZ_PPTF01000006.1"/>
</dbReference>
<reference evidence="2 3" key="1">
    <citation type="submission" date="2018-01" db="EMBL/GenBank/DDBJ databases">
        <title>Genomic Sequence of Chromobacterium MWU13-2610 from wild cranberry bogs within the Cape Cod National Seashore.</title>
        <authorList>
            <person name="O'Hara-Hanley K."/>
            <person name="Soby S."/>
            <person name="Harrison A."/>
        </authorList>
    </citation>
    <scope>NUCLEOTIDE SEQUENCE [LARGE SCALE GENOMIC DNA]</scope>
    <source>
        <strain evidence="2 3">MWU13-2610</strain>
    </source>
</reference>
<gene>
    <name evidence="2" type="ORF">C2134_01490</name>
</gene>
<protein>
    <submittedName>
        <fullName evidence="2">Uncharacterized protein</fullName>
    </submittedName>
</protein>
<evidence type="ECO:0000313" key="2">
    <source>
        <dbReference type="EMBL" id="POB00452.1"/>
    </source>
</evidence>
<keyword evidence="1" id="KW-0175">Coiled coil</keyword>
<evidence type="ECO:0000256" key="1">
    <source>
        <dbReference type="SAM" id="Coils"/>
    </source>
</evidence>
<dbReference type="EMBL" id="PPTF01000006">
    <property type="protein sequence ID" value="POB00452.1"/>
    <property type="molecule type" value="Genomic_DNA"/>
</dbReference>
<proteinExistence type="predicted"/>
<accession>A0A2K4MTL2</accession>
<sequence length="146" mass="16732">MKQSSYDAIDAAIERHANGTAKLTDGKITHVNIAKEAKVGRATVYRCFDEHAALKEKFEKLKKNGLNQTQEPPQTLHEAFLAAKKEIKQLRDNLKEEKQRSEHKEKLSANMIFILKREIQRLETENKNLRKLLPAPSIIHLPQQLG</sequence>
<feature type="coiled-coil region" evidence="1">
    <location>
        <begin position="77"/>
        <end position="132"/>
    </location>
</feature>
<organism evidence="2 3">
    <name type="scientific">Chromobacterium sinusclupearum</name>
    <dbReference type="NCBI Taxonomy" id="2077146"/>
    <lineage>
        <taxon>Bacteria</taxon>
        <taxon>Pseudomonadati</taxon>
        <taxon>Pseudomonadota</taxon>
        <taxon>Betaproteobacteria</taxon>
        <taxon>Neisseriales</taxon>
        <taxon>Chromobacteriaceae</taxon>
        <taxon>Chromobacterium</taxon>
    </lineage>
</organism>